<reference evidence="1 2" key="1">
    <citation type="submission" date="2016-10" db="EMBL/GenBank/DDBJ databases">
        <title>The genome of Paramicrosporidium saccamoebae is the missing link in understanding Cryptomycota and Microsporidia evolution.</title>
        <authorList>
            <person name="Quandt C.A."/>
            <person name="Beaudet D."/>
            <person name="Corsaro D."/>
            <person name="Michel R."/>
            <person name="Corradi N."/>
            <person name="James T."/>
        </authorList>
    </citation>
    <scope>NUCLEOTIDE SEQUENCE [LARGE SCALE GENOMIC DNA]</scope>
    <source>
        <strain evidence="1 2">KSL3</strain>
    </source>
</reference>
<dbReference type="EMBL" id="MTSL01000150">
    <property type="protein sequence ID" value="PJF17970.1"/>
    <property type="molecule type" value="Genomic_DNA"/>
</dbReference>
<dbReference type="Gene3D" id="1.20.1050.80">
    <property type="entry name" value="VPS9 domain"/>
    <property type="match status" value="1"/>
</dbReference>
<dbReference type="SUPFAM" id="SSF109993">
    <property type="entry name" value="VPS9 domain"/>
    <property type="match status" value="1"/>
</dbReference>
<evidence type="ECO:0000313" key="2">
    <source>
        <dbReference type="Proteomes" id="UP000240830"/>
    </source>
</evidence>
<name>A0A2H9TJZ7_9FUNG</name>
<accession>A0A2H9TJZ7</accession>
<keyword evidence="2" id="KW-1185">Reference proteome</keyword>
<proteinExistence type="predicted"/>
<evidence type="ECO:0000313" key="1">
    <source>
        <dbReference type="EMBL" id="PJF17970.1"/>
    </source>
</evidence>
<sequence length="394" mass="42879">MEDAATLAAHFKDTCFLVTSVDEENVQKVVSLAGRLGLVVLWDACTVDDPEKLDQFPELSNVPKNEYPVESTFSIDTDNLDARVVVLDASHLPGDSHVRPASSVDSFMVSSPWRDTLLAKLRDPAAAPIVKEIKNMLDVNPAWIGIEKDELDGSVDVMEKYIFSKCFSMVYQPADLDDAVQDRLFVEKIEHLKGVVSFSSLCSEAVGEPTLEAYKDPIAALELTGQVESPYEKLDCLLSFVKGIASSNNEASSDLLIPIIIAAITTIEKLHSEQVSSTTPIYSMLASQDALSKEPKPLSDVASTFMNTIGFVPRAIGSAVVDTFRSRSSRASSAAASKEVSAGASPATEPANFAALHPEIRRLREKVLATDDIRSLSLGEIQQIIQDYRNLLRS</sequence>
<dbReference type="Proteomes" id="UP000240830">
    <property type="component" value="Unassembled WGS sequence"/>
</dbReference>
<organism evidence="1 2">
    <name type="scientific">Paramicrosporidium saccamoebae</name>
    <dbReference type="NCBI Taxonomy" id="1246581"/>
    <lineage>
        <taxon>Eukaryota</taxon>
        <taxon>Fungi</taxon>
        <taxon>Fungi incertae sedis</taxon>
        <taxon>Cryptomycota</taxon>
        <taxon>Cryptomycota incertae sedis</taxon>
        <taxon>Paramicrosporidium</taxon>
    </lineage>
</organism>
<protein>
    <submittedName>
        <fullName evidence="1">Uncharacterized protein</fullName>
    </submittedName>
</protein>
<gene>
    <name evidence="1" type="ORF">PSACC_02277</name>
</gene>
<dbReference type="OrthoDB" id="300289at2759"/>
<dbReference type="STRING" id="1246581.A0A2H9TJZ7"/>
<comment type="caution">
    <text evidence="1">The sequence shown here is derived from an EMBL/GenBank/DDBJ whole genome shotgun (WGS) entry which is preliminary data.</text>
</comment>
<dbReference type="InterPro" id="IPR037191">
    <property type="entry name" value="VPS9_dom_sf"/>
</dbReference>
<dbReference type="AlphaFoldDB" id="A0A2H9TJZ7"/>